<comment type="similarity">
    <text evidence="1">Belongs to the stealth family.</text>
</comment>
<dbReference type="GO" id="GO:0016772">
    <property type="term" value="F:transferase activity, transferring phosphorus-containing groups"/>
    <property type="evidence" value="ECO:0007669"/>
    <property type="project" value="InterPro"/>
</dbReference>
<dbReference type="PANTHER" id="PTHR24045:SF0">
    <property type="entry name" value="N-ACETYLGLUCOSAMINE-1-PHOSPHOTRANSFERASE SUBUNITS ALPHA_BETA"/>
    <property type="match status" value="1"/>
</dbReference>
<dbReference type="Proteomes" id="UP000193719">
    <property type="component" value="Unassembled WGS sequence"/>
</dbReference>
<evidence type="ECO:0000256" key="1">
    <source>
        <dbReference type="ARBA" id="ARBA00007583"/>
    </source>
</evidence>
<reference evidence="5 6" key="2">
    <citation type="submission" date="2016-08" db="EMBL/GenBank/DDBJ databases">
        <title>Pervasive Adenine N6-methylation of Active Genes in Fungi.</title>
        <authorList>
            <consortium name="DOE Joint Genome Institute"/>
            <person name="Mondo S.J."/>
            <person name="Dannebaum R.O."/>
            <person name="Kuo R.C."/>
            <person name="Labutti K."/>
            <person name="Haridas S."/>
            <person name="Kuo A."/>
            <person name="Salamov A."/>
            <person name="Ahrendt S.R."/>
            <person name="Lipzen A."/>
            <person name="Sullivan W."/>
            <person name="Andreopoulos W.B."/>
            <person name="Clum A."/>
            <person name="Lindquist E."/>
            <person name="Daum C."/>
            <person name="Ramamoorthy G.K."/>
            <person name="Gryganskyi A."/>
            <person name="Culley D."/>
            <person name="Magnuson J.K."/>
            <person name="James T.Y."/>
            <person name="O'Malley M.A."/>
            <person name="Stajich J.E."/>
            <person name="Spatafora J.W."/>
            <person name="Visel A."/>
            <person name="Grigoriev I.V."/>
        </authorList>
    </citation>
    <scope>NUCLEOTIDE SEQUENCE [LARGE SCALE GENOMIC DNA]</scope>
    <source>
        <strain evidence="6">finn</strain>
    </source>
</reference>
<dbReference type="InterPro" id="IPR031358">
    <property type="entry name" value="Stealth_CR1"/>
</dbReference>
<dbReference type="AlphaFoldDB" id="A0A1Y1VC32"/>
<dbReference type="EMBL" id="MCFH01000018">
    <property type="protein sequence ID" value="ORX51511.1"/>
    <property type="molecule type" value="Genomic_DNA"/>
</dbReference>
<sequence>EWNWVKNISVVYTWVDGSDIDFLDLKFVFNGGIRKVNSRDRSADELRYSLRSLQKYMPWHEGMIYIVTSQQIPKWLDTSHPRIKIIYHKDIFPPYIYPTYDSNTIELFFDKIPGITERFLYFNDDVFLNHYIHPCFFFTSNTFYPKYQFKSFDSKPSEIIISSFSSKNNNSYNYTSSLLFQYFGTNYINIYRELKDAPIPLYRDLFPPTRELFQEEWTSLYTTNSYKQKLKTFMYDILPLYLVINFNIYGAAQPLYPEYIPGYGKIQ</sequence>
<dbReference type="STRING" id="1754191.A0A1Y1VC32"/>
<gene>
    <name evidence="5" type="ORF">BCR36DRAFT_235123</name>
</gene>
<accession>A0A1Y1VC32</accession>
<keyword evidence="6" id="KW-1185">Reference proteome</keyword>
<evidence type="ECO:0000313" key="5">
    <source>
        <dbReference type="EMBL" id="ORX51511.1"/>
    </source>
</evidence>
<keyword evidence="2" id="KW-0808">Transferase</keyword>
<dbReference type="Pfam" id="PF11380">
    <property type="entry name" value="Stealth_CR2"/>
    <property type="match status" value="1"/>
</dbReference>
<dbReference type="OrthoDB" id="2126793at2759"/>
<evidence type="ECO:0000259" key="4">
    <source>
        <dbReference type="Pfam" id="PF17101"/>
    </source>
</evidence>
<feature type="non-terminal residue" evidence="5">
    <location>
        <position position="267"/>
    </location>
</feature>
<dbReference type="Pfam" id="PF17101">
    <property type="entry name" value="Stealth_CR1"/>
    <property type="match status" value="1"/>
</dbReference>
<evidence type="ECO:0000256" key="2">
    <source>
        <dbReference type="ARBA" id="ARBA00022679"/>
    </source>
</evidence>
<organism evidence="5 6">
    <name type="scientific">Piromyces finnis</name>
    <dbReference type="NCBI Taxonomy" id="1754191"/>
    <lineage>
        <taxon>Eukaryota</taxon>
        <taxon>Fungi</taxon>
        <taxon>Fungi incertae sedis</taxon>
        <taxon>Chytridiomycota</taxon>
        <taxon>Chytridiomycota incertae sedis</taxon>
        <taxon>Neocallimastigomycetes</taxon>
        <taxon>Neocallimastigales</taxon>
        <taxon>Neocallimastigaceae</taxon>
        <taxon>Piromyces</taxon>
    </lineage>
</organism>
<evidence type="ECO:0008006" key="7">
    <source>
        <dbReference type="Google" id="ProtNLM"/>
    </source>
</evidence>
<name>A0A1Y1VC32_9FUNG</name>
<dbReference type="InterPro" id="IPR047141">
    <property type="entry name" value="Stealth"/>
</dbReference>
<proteinExistence type="inferred from homology"/>
<feature type="non-terminal residue" evidence="5">
    <location>
        <position position="1"/>
    </location>
</feature>
<dbReference type="InterPro" id="IPR021520">
    <property type="entry name" value="Stealth_CR2"/>
</dbReference>
<reference evidence="5 6" key="1">
    <citation type="submission" date="2016-08" db="EMBL/GenBank/DDBJ databases">
        <title>Genomes of anaerobic fungi encode conserved fungal cellulosomes for biomass hydrolysis.</title>
        <authorList>
            <consortium name="DOE Joint Genome Institute"/>
            <person name="Haitjema C.H."/>
            <person name="Gilmore S.P."/>
            <person name="Henske J.K."/>
            <person name="Solomon K.V."/>
            <person name="De Groot R."/>
            <person name="Kuo A."/>
            <person name="Mondo S.J."/>
            <person name="Salamov A.A."/>
            <person name="Labutti K."/>
            <person name="Zhao Z."/>
            <person name="Chiniquy J."/>
            <person name="Barry K."/>
            <person name="Brewer H.M."/>
            <person name="Purvine S.O."/>
            <person name="Wright A.T."/>
            <person name="Boxma B."/>
            <person name="Van Alen T."/>
            <person name="Hackstein J.H."/>
            <person name="Baker S.E."/>
            <person name="Grigoriev I.V."/>
            <person name="O'Malley M.A."/>
        </authorList>
    </citation>
    <scope>NUCLEOTIDE SEQUENCE [LARGE SCALE GENOMIC DNA]</scope>
    <source>
        <strain evidence="6">finn</strain>
    </source>
</reference>
<feature type="domain" description="Stealth protein CR1 conserved region 1" evidence="4">
    <location>
        <begin position="8"/>
        <end position="24"/>
    </location>
</feature>
<dbReference type="PANTHER" id="PTHR24045">
    <property type="match status" value="1"/>
</dbReference>
<evidence type="ECO:0000259" key="3">
    <source>
        <dbReference type="Pfam" id="PF11380"/>
    </source>
</evidence>
<feature type="domain" description="Stealth protein CR2 conserved region 2" evidence="3">
    <location>
        <begin position="39"/>
        <end position="142"/>
    </location>
</feature>
<comment type="caution">
    <text evidence="5">The sequence shown here is derived from an EMBL/GenBank/DDBJ whole genome shotgun (WGS) entry which is preliminary data.</text>
</comment>
<dbReference type="GO" id="GO:0005794">
    <property type="term" value="C:Golgi apparatus"/>
    <property type="evidence" value="ECO:0007669"/>
    <property type="project" value="TreeGrafter"/>
</dbReference>
<protein>
    <recommendedName>
        <fullName evidence="7">Stealth protein CR2 conserved region 2 domain-containing protein</fullName>
    </recommendedName>
</protein>
<evidence type="ECO:0000313" key="6">
    <source>
        <dbReference type="Proteomes" id="UP000193719"/>
    </source>
</evidence>